<dbReference type="EMBL" id="ML733428">
    <property type="protein sequence ID" value="KAB8220553.1"/>
    <property type="molecule type" value="Genomic_DNA"/>
</dbReference>
<gene>
    <name evidence="1" type="ORF">BDV33DRAFT_203408</name>
</gene>
<sequence>MVFYASCHPDSSQDKWRYTIIASSVEAVDEWYRLTRDAGIDIHRHTSEFYTYPWAVYPYTKFDSSDNQKLKEQVLFHRNSNREETVFGEFSFPGQFAPDHTSGKAFYIRSKSDPTVFWHDNDGFIVASKTERTKFRVTGKTRPEKGHVMIRSDHISITVVGKDNGYVRNDDGILVTGGSGNDTFLFSDFKTAFLPSGVSGDAVMKKVENDGDEWELVA</sequence>
<name>A0A5N6EUP8_9EURO</name>
<accession>A0A5N6EUP8</accession>
<reference evidence="1 2" key="1">
    <citation type="submission" date="2019-04" db="EMBL/GenBank/DDBJ databases">
        <title>Fungal friends and foes A comparative genomics study of 23 Aspergillus species from section Flavi.</title>
        <authorList>
            <consortium name="DOE Joint Genome Institute"/>
            <person name="Kjaerbolling I."/>
            <person name="Vesth T.C."/>
            <person name="Frisvad J.C."/>
            <person name="Nybo J.L."/>
            <person name="Theobald S."/>
            <person name="Kildgaard S."/>
            <person name="Petersen T.I."/>
            <person name="Kuo A."/>
            <person name="Sato A."/>
            <person name="Lyhne E.K."/>
            <person name="Kogle M.E."/>
            <person name="Wiebenga A."/>
            <person name="Kun R.S."/>
            <person name="Lubbers R.J."/>
            <person name="Makela M.R."/>
            <person name="Barry K."/>
            <person name="Chovatia M."/>
            <person name="Clum A."/>
            <person name="Daum C."/>
            <person name="Haridas S."/>
            <person name="He G."/>
            <person name="LaButti K."/>
            <person name="Lipzen A."/>
            <person name="Mondo S."/>
            <person name="Pangilinan J."/>
            <person name="Riley R."/>
            <person name="Salamov A."/>
            <person name="Simmons B.A."/>
            <person name="Magnuson J.K."/>
            <person name="Henrissat B."/>
            <person name="Mortensen U.H."/>
            <person name="Larsen T.O."/>
            <person name="De vries R.P."/>
            <person name="Grigoriev I.V."/>
            <person name="Machida M."/>
            <person name="Baker S.E."/>
            <person name="Andersen M.R."/>
        </authorList>
    </citation>
    <scope>NUCLEOTIDE SEQUENCE [LARGE SCALE GENOMIC DNA]</scope>
    <source>
        <strain evidence="1 2">CBS 126849</strain>
    </source>
</reference>
<dbReference type="AlphaFoldDB" id="A0A5N6EUP8"/>
<proteinExistence type="predicted"/>
<evidence type="ECO:0000313" key="2">
    <source>
        <dbReference type="Proteomes" id="UP000326799"/>
    </source>
</evidence>
<keyword evidence="2" id="KW-1185">Reference proteome</keyword>
<protein>
    <submittedName>
        <fullName evidence="1">Uncharacterized protein</fullName>
    </submittedName>
</protein>
<organism evidence="1 2">
    <name type="scientific">Aspergillus novoparasiticus</name>
    <dbReference type="NCBI Taxonomy" id="986946"/>
    <lineage>
        <taxon>Eukaryota</taxon>
        <taxon>Fungi</taxon>
        <taxon>Dikarya</taxon>
        <taxon>Ascomycota</taxon>
        <taxon>Pezizomycotina</taxon>
        <taxon>Eurotiomycetes</taxon>
        <taxon>Eurotiomycetidae</taxon>
        <taxon>Eurotiales</taxon>
        <taxon>Aspergillaceae</taxon>
        <taxon>Aspergillus</taxon>
        <taxon>Aspergillus subgen. Circumdati</taxon>
    </lineage>
</organism>
<evidence type="ECO:0000313" key="1">
    <source>
        <dbReference type="EMBL" id="KAB8220553.1"/>
    </source>
</evidence>
<dbReference type="Proteomes" id="UP000326799">
    <property type="component" value="Unassembled WGS sequence"/>
</dbReference>